<evidence type="ECO:0000313" key="1">
    <source>
        <dbReference type="EMBL" id="KAF3074446.1"/>
    </source>
</evidence>
<keyword evidence="2" id="KW-1185">Reference proteome</keyword>
<dbReference type="EMBL" id="QLNT01000005">
    <property type="protein sequence ID" value="KAF3074446.1"/>
    <property type="molecule type" value="Genomic_DNA"/>
</dbReference>
<sequence length="112" mass="11895">MPSPRSVCSHVLGNRSHFVPGRNVASNWTSRLIFQAPASPTEIRLGVTPRRLDGLPAGAAEFEVFLAGGLALGSELHVEASAHVEVGVPVTHFEDAMVDGEECGYAVLRMVS</sequence>
<gene>
    <name evidence="1" type="ORF">CFAM422_003256</name>
</gene>
<name>A0A9P5CE25_9HYPO</name>
<dbReference type="Proteomes" id="UP000801864">
    <property type="component" value="Unassembled WGS sequence"/>
</dbReference>
<comment type="caution">
    <text evidence="1">The sequence shown here is derived from an EMBL/GenBank/DDBJ whole genome shotgun (WGS) entry which is preliminary data.</text>
</comment>
<organism evidence="1 2">
    <name type="scientific">Trichoderma lentiforme</name>
    <dbReference type="NCBI Taxonomy" id="1567552"/>
    <lineage>
        <taxon>Eukaryota</taxon>
        <taxon>Fungi</taxon>
        <taxon>Dikarya</taxon>
        <taxon>Ascomycota</taxon>
        <taxon>Pezizomycotina</taxon>
        <taxon>Sordariomycetes</taxon>
        <taxon>Hypocreomycetidae</taxon>
        <taxon>Hypocreales</taxon>
        <taxon>Hypocreaceae</taxon>
        <taxon>Trichoderma</taxon>
    </lineage>
</organism>
<proteinExistence type="predicted"/>
<evidence type="ECO:0000313" key="2">
    <source>
        <dbReference type="Proteomes" id="UP000801864"/>
    </source>
</evidence>
<reference evidence="1 2" key="1">
    <citation type="submission" date="2018-06" db="EMBL/GenBank/DDBJ databases">
        <title>Genome analysis of cellulolytic fungus Trichoderma lentiforme CFAM-422.</title>
        <authorList>
            <person name="Steindorff A.S."/>
            <person name="Formighieri E.F."/>
            <person name="Midorikawa G.E.O."/>
            <person name="Tamietti M.S."/>
            <person name="Ramos E.Z."/>
            <person name="Silva A.S."/>
            <person name="Bon E.P.S."/>
            <person name="Mendes T.D."/>
            <person name="Damaso M.C.T."/>
            <person name="Favaro L.C.L."/>
        </authorList>
    </citation>
    <scope>NUCLEOTIDE SEQUENCE [LARGE SCALE GENOMIC DNA]</scope>
    <source>
        <strain evidence="1 2">CFAM-422</strain>
    </source>
</reference>
<protein>
    <submittedName>
        <fullName evidence="1">Uncharacterized protein</fullName>
    </submittedName>
</protein>
<dbReference type="AlphaFoldDB" id="A0A9P5CE25"/>
<accession>A0A9P5CE25</accession>